<keyword evidence="2" id="KW-1185">Reference proteome</keyword>
<dbReference type="AlphaFoldDB" id="A0A8S1RK46"/>
<dbReference type="EMBL" id="CAJJDN010000191">
    <property type="protein sequence ID" value="CAD8128546.1"/>
    <property type="molecule type" value="Genomic_DNA"/>
</dbReference>
<proteinExistence type="predicted"/>
<sequence length="85" mass="10090">MFSKTDISQHLNDLDQTINSTNQICHPLKQQLRVKQGEINMGYIYKICSLQCLIRAKFRYEYLKILQPNFGQINKIKELNESKRD</sequence>
<dbReference type="Proteomes" id="UP000692954">
    <property type="component" value="Unassembled WGS sequence"/>
</dbReference>
<organism evidence="1 2">
    <name type="scientific">Paramecium sonneborni</name>
    <dbReference type="NCBI Taxonomy" id="65129"/>
    <lineage>
        <taxon>Eukaryota</taxon>
        <taxon>Sar</taxon>
        <taxon>Alveolata</taxon>
        <taxon>Ciliophora</taxon>
        <taxon>Intramacronucleata</taxon>
        <taxon>Oligohymenophorea</taxon>
        <taxon>Peniculida</taxon>
        <taxon>Parameciidae</taxon>
        <taxon>Paramecium</taxon>
    </lineage>
</organism>
<protein>
    <submittedName>
        <fullName evidence="1">Uncharacterized protein</fullName>
    </submittedName>
</protein>
<accession>A0A8S1RK46</accession>
<evidence type="ECO:0000313" key="2">
    <source>
        <dbReference type="Proteomes" id="UP000692954"/>
    </source>
</evidence>
<comment type="caution">
    <text evidence="1">The sequence shown here is derived from an EMBL/GenBank/DDBJ whole genome shotgun (WGS) entry which is preliminary data.</text>
</comment>
<evidence type="ECO:0000313" key="1">
    <source>
        <dbReference type="EMBL" id="CAD8128546.1"/>
    </source>
</evidence>
<gene>
    <name evidence="1" type="ORF">PSON_ATCC_30995.1.T1910005</name>
</gene>
<name>A0A8S1RK46_9CILI</name>
<reference evidence="1" key="1">
    <citation type="submission" date="2021-01" db="EMBL/GenBank/DDBJ databases">
        <authorList>
            <consortium name="Genoscope - CEA"/>
            <person name="William W."/>
        </authorList>
    </citation>
    <scope>NUCLEOTIDE SEQUENCE</scope>
</reference>